<dbReference type="PANTHER" id="PTHR43507:SF1">
    <property type="entry name" value="NADH-UBIQUINONE OXIDOREDUCTASE CHAIN 4"/>
    <property type="match status" value="1"/>
</dbReference>
<dbReference type="InterPro" id="IPR003918">
    <property type="entry name" value="NADH_UbQ_OxRdtase"/>
</dbReference>
<feature type="transmembrane region" description="Helical" evidence="1">
    <location>
        <begin position="32"/>
        <end position="55"/>
    </location>
</feature>
<comment type="caution">
    <text evidence="3">The sequence shown here is derived from an EMBL/GenBank/DDBJ whole genome shotgun (WGS) entry which is preliminary data.</text>
</comment>
<dbReference type="Pfam" id="PF00361">
    <property type="entry name" value="Proton_antipo_M"/>
    <property type="match status" value="1"/>
</dbReference>
<dbReference type="PANTHER" id="PTHR43507">
    <property type="entry name" value="NADH-UBIQUINONE OXIDOREDUCTASE CHAIN 4"/>
    <property type="match status" value="1"/>
</dbReference>
<reference evidence="3 4" key="1">
    <citation type="submission" date="2016-06" db="EMBL/GenBank/DDBJ databases">
        <title>Evolution of pathogenesis and genome organization in the Tremellales.</title>
        <authorList>
            <person name="Cuomo C."/>
            <person name="Litvintseva A."/>
            <person name="Heitman J."/>
            <person name="Chen Y."/>
            <person name="Sun S."/>
            <person name="Springer D."/>
            <person name="Dromer F."/>
            <person name="Young S."/>
            <person name="Zeng Q."/>
            <person name="Chapman S."/>
            <person name="Gujja S."/>
            <person name="Saif S."/>
            <person name="Birren B."/>
        </authorList>
    </citation>
    <scope>NUCLEOTIDE SEQUENCE [LARGE SCALE GENOMIC DNA]</scope>
    <source>
        <strain evidence="3 4">CBS 6039</strain>
    </source>
</reference>
<gene>
    <name evidence="3" type="ORF">L202_08490</name>
</gene>
<sequence length="153" mass="17073">AHGVISPAMFVLVGSVLYDVYHTRVIRYYRGLAVYMPVFCLIFFITTMCNMGVPLSLNWTGELMSLAGTFQQSPVIGLLASSSIVLSACYSIFLFNRLAFGSFSKYLSYPKDMSRREFMLLAPMLIVAVVLGIMPNILLNDLHVSVTHLLYSL</sequence>
<dbReference type="OrthoDB" id="2979252at2759"/>
<evidence type="ECO:0000259" key="2">
    <source>
        <dbReference type="Pfam" id="PF00361"/>
    </source>
</evidence>
<dbReference type="EMBL" id="AWGJ01000015">
    <property type="protein sequence ID" value="ODN72656.1"/>
    <property type="molecule type" value="Genomic_DNA"/>
</dbReference>
<dbReference type="GO" id="GO:0048039">
    <property type="term" value="F:ubiquinone binding"/>
    <property type="evidence" value="ECO:0007669"/>
    <property type="project" value="TreeGrafter"/>
</dbReference>
<feature type="transmembrane region" description="Helical" evidence="1">
    <location>
        <begin position="75"/>
        <end position="98"/>
    </location>
</feature>
<dbReference type="GO" id="GO:0008137">
    <property type="term" value="F:NADH dehydrogenase (ubiquinone) activity"/>
    <property type="evidence" value="ECO:0007669"/>
    <property type="project" value="InterPro"/>
</dbReference>
<keyword evidence="4" id="KW-1185">Reference proteome</keyword>
<dbReference type="GO" id="GO:0042773">
    <property type="term" value="P:ATP synthesis coupled electron transport"/>
    <property type="evidence" value="ECO:0007669"/>
    <property type="project" value="InterPro"/>
</dbReference>
<protein>
    <recommendedName>
        <fullName evidence="2">NADH:quinone oxidoreductase/Mrp antiporter transmembrane domain-containing protein</fullName>
    </recommendedName>
</protein>
<keyword evidence="1" id="KW-1133">Transmembrane helix</keyword>
<feature type="non-terminal residue" evidence="3">
    <location>
        <position position="1"/>
    </location>
</feature>
<dbReference type="InterPro" id="IPR001750">
    <property type="entry name" value="ND/Mrp_TM"/>
</dbReference>
<dbReference type="GO" id="GO:0015990">
    <property type="term" value="P:electron transport coupled proton transport"/>
    <property type="evidence" value="ECO:0007669"/>
    <property type="project" value="TreeGrafter"/>
</dbReference>
<dbReference type="Proteomes" id="UP000094065">
    <property type="component" value="Unassembled WGS sequence"/>
</dbReference>
<dbReference type="RefSeq" id="XP_018988604.1">
    <property type="nucleotide sequence ID" value="XM_019143361.1"/>
</dbReference>
<dbReference type="STRING" id="1295533.A0A1E3HA64"/>
<dbReference type="GO" id="GO:0003954">
    <property type="term" value="F:NADH dehydrogenase activity"/>
    <property type="evidence" value="ECO:0007669"/>
    <property type="project" value="TreeGrafter"/>
</dbReference>
<feature type="transmembrane region" description="Helical" evidence="1">
    <location>
        <begin position="118"/>
        <end position="139"/>
    </location>
</feature>
<dbReference type="AlphaFoldDB" id="A0A1E3HA64"/>
<keyword evidence="1" id="KW-0472">Membrane</keyword>
<accession>A0A1E3HA64</accession>
<keyword evidence="1" id="KW-0812">Transmembrane</keyword>
<evidence type="ECO:0000256" key="1">
    <source>
        <dbReference type="SAM" id="Phobius"/>
    </source>
</evidence>
<dbReference type="GeneID" id="30159799"/>
<evidence type="ECO:0000313" key="4">
    <source>
        <dbReference type="Proteomes" id="UP000094065"/>
    </source>
</evidence>
<name>A0A1E3HA64_9TREE</name>
<proteinExistence type="predicted"/>
<evidence type="ECO:0000313" key="3">
    <source>
        <dbReference type="EMBL" id="ODN72656.1"/>
    </source>
</evidence>
<organism evidence="3 4">
    <name type="scientific">Cryptococcus amylolentus CBS 6039</name>
    <dbReference type="NCBI Taxonomy" id="1295533"/>
    <lineage>
        <taxon>Eukaryota</taxon>
        <taxon>Fungi</taxon>
        <taxon>Dikarya</taxon>
        <taxon>Basidiomycota</taxon>
        <taxon>Agaricomycotina</taxon>
        <taxon>Tremellomycetes</taxon>
        <taxon>Tremellales</taxon>
        <taxon>Cryptococcaceae</taxon>
        <taxon>Cryptococcus</taxon>
    </lineage>
</organism>
<feature type="domain" description="NADH:quinone oxidoreductase/Mrp antiporter transmembrane" evidence="2">
    <location>
        <begin position="1"/>
        <end position="86"/>
    </location>
</feature>